<keyword evidence="5" id="KW-1185">Reference proteome</keyword>
<evidence type="ECO:0000313" key="4">
    <source>
        <dbReference type="EMBL" id="TGJ84741.1"/>
    </source>
</evidence>
<feature type="compositionally biased region" description="Low complexity" evidence="2">
    <location>
        <begin position="106"/>
        <end position="147"/>
    </location>
</feature>
<reference evidence="4 5" key="1">
    <citation type="submission" date="2019-03" db="EMBL/GenBank/DDBJ databases">
        <title>Draft genome sequence of Xylaria hypoxylon DSM 108379, a ubiquitous saprotrophic-parasitic fungi on hardwood.</title>
        <authorList>
            <person name="Buettner E."/>
            <person name="Leonhardt S."/>
            <person name="Gebauer A.M."/>
            <person name="Liers C."/>
            <person name="Hofrichter M."/>
            <person name="Kellner H."/>
        </authorList>
    </citation>
    <scope>NUCLEOTIDE SEQUENCE [LARGE SCALE GENOMIC DNA]</scope>
    <source>
        <strain evidence="4 5">DSM 108379</strain>
    </source>
</reference>
<dbReference type="PROSITE" id="PS51469">
    <property type="entry name" value="SUN"/>
    <property type="match status" value="1"/>
</dbReference>
<dbReference type="EMBL" id="SKBN01000060">
    <property type="protein sequence ID" value="TGJ84741.1"/>
    <property type="molecule type" value="Genomic_DNA"/>
</dbReference>
<dbReference type="OrthoDB" id="342281at2759"/>
<dbReference type="Gene3D" id="2.60.120.260">
    <property type="entry name" value="Galactose-binding domain-like"/>
    <property type="match status" value="1"/>
</dbReference>
<protein>
    <recommendedName>
        <fullName evidence="3">SUN domain-containing protein</fullName>
    </recommendedName>
</protein>
<sequence>MPPKTKKKGSDSSPQQKGPDPNPDLPGLFPSHDGSYGINTLVNNTADSKKGQKPTAGVNSEQLDDKKWAKSIKSKVNKYGMNGNLKKAIDESHEGVEEEEYEEQNPPSSSKPSSSSLFSSSSASGPGKPSTTSHYSASSASGPGEPSNFLDDSDSIPQLTPHIPNYTSHNPFPEEYDDRPRPPYKPADLPSADPYTQFGVNQPISPPSEYIPFYGMPQGKGSKEPISPTRPNTSRSFNYESGLYSNATVQTPGYPTGLFGATTATSPWSGLPTQNQTTGLFGSTGMFNAGVQPTAQPSTPPPPSSSPASSMVPNSQGAPILTQSSGQPNTQGQPMSSWQSISGMQPKQQGQFTLGQFTSGLGQPTSSSQLPNVPNAPYVPNVPATVPTAPILVPNVPNTPSVPPPTPYVLNATEGQNKSSQNKSQKKKLSTGSNSSKSTEKGRLISLSSGLIIQPLVLFSVLFLALWITLYSTPIPEGFNYGDADIPPAKLTTTNFGFGTLWRSISDLLPQIPEIPQDPLEVGDINTNELISDLKEEMPESIWVQGNKTGNIKISEDFWHAVKERIERDDSILNLKNSDISEDHWRAIKSRIQTGGFEAGSSIISTEPLSEKKISQSWDKWLKQNDKALKKAVTGVALTKDDFMKLFKQEIAFYHREVHQELAALQDRIKDITERISRLPDEVGSSGSMTKNEISKLLDSQVSKAVKKAKLDAVAQGLIKGHANDVLANQVNFFGIGAGVSIDPESSSPAWKIPKDFFKSTKWYDKDGYKAQPRMAAVSPWSQEGECFCAGPDLKGYGRETNNISVIVSRNIIPQHLVVDHILSGATLDPGATPKEIEVWVYIEEVTLRNEVQTFSEAQFPDTPKEDVLNDGYVKIGHFTYEQKDSGDGIQVFKISDEIARMKAITNRIVVRAITNYGADHTCFYRLRLYGEIIERPSDPAARKEKTH</sequence>
<evidence type="ECO:0000313" key="5">
    <source>
        <dbReference type="Proteomes" id="UP000297716"/>
    </source>
</evidence>
<comment type="caution">
    <text evidence="4">The sequence shown here is derived from an EMBL/GenBank/DDBJ whole genome shotgun (WGS) entry which is preliminary data.</text>
</comment>
<feature type="region of interest" description="Disordered" evidence="2">
    <location>
        <begin position="282"/>
        <end position="376"/>
    </location>
</feature>
<dbReference type="STRING" id="37992.A0A4Z0YZ38"/>
<feature type="region of interest" description="Disordered" evidence="2">
    <location>
        <begin position="1"/>
        <end position="239"/>
    </location>
</feature>
<keyword evidence="1" id="KW-0175">Coiled coil</keyword>
<evidence type="ECO:0000259" key="3">
    <source>
        <dbReference type="PROSITE" id="PS51469"/>
    </source>
</evidence>
<accession>A0A4Z0YZ38</accession>
<dbReference type="Proteomes" id="UP000297716">
    <property type="component" value="Unassembled WGS sequence"/>
</dbReference>
<feature type="compositionally biased region" description="Polar residues" evidence="2">
    <location>
        <begin position="37"/>
        <end position="46"/>
    </location>
</feature>
<evidence type="ECO:0000256" key="1">
    <source>
        <dbReference type="SAM" id="Coils"/>
    </source>
</evidence>
<proteinExistence type="predicted"/>
<feature type="compositionally biased region" description="Polar residues" evidence="2">
    <location>
        <begin position="229"/>
        <end position="239"/>
    </location>
</feature>
<dbReference type="AlphaFoldDB" id="A0A4Z0YZ38"/>
<dbReference type="Pfam" id="PF07738">
    <property type="entry name" value="Sad1_UNC"/>
    <property type="match status" value="1"/>
</dbReference>
<gene>
    <name evidence="4" type="ORF">E0Z10_g4038</name>
</gene>
<name>A0A4Z0YZ38_9PEZI</name>
<feature type="compositionally biased region" description="Polar residues" evidence="2">
    <location>
        <begin position="311"/>
        <end position="370"/>
    </location>
</feature>
<organism evidence="4 5">
    <name type="scientific">Xylaria hypoxylon</name>
    <dbReference type="NCBI Taxonomy" id="37992"/>
    <lineage>
        <taxon>Eukaryota</taxon>
        <taxon>Fungi</taxon>
        <taxon>Dikarya</taxon>
        <taxon>Ascomycota</taxon>
        <taxon>Pezizomycotina</taxon>
        <taxon>Sordariomycetes</taxon>
        <taxon>Xylariomycetidae</taxon>
        <taxon>Xylariales</taxon>
        <taxon>Xylariaceae</taxon>
        <taxon>Xylaria</taxon>
    </lineage>
</organism>
<feature type="domain" description="SUN" evidence="3">
    <location>
        <begin position="739"/>
        <end position="934"/>
    </location>
</feature>
<feature type="region of interest" description="Disordered" evidence="2">
    <location>
        <begin position="402"/>
        <end position="440"/>
    </location>
</feature>
<evidence type="ECO:0000256" key="2">
    <source>
        <dbReference type="SAM" id="MobiDB-lite"/>
    </source>
</evidence>
<dbReference type="InterPro" id="IPR012919">
    <property type="entry name" value="SUN_dom"/>
</dbReference>
<feature type="coiled-coil region" evidence="1">
    <location>
        <begin position="655"/>
        <end position="682"/>
    </location>
</feature>